<accession>A0ACB9J7D7</accession>
<evidence type="ECO:0000313" key="2">
    <source>
        <dbReference type="Proteomes" id="UP001056120"/>
    </source>
</evidence>
<proteinExistence type="predicted"/>
<sequence length="244" mass="26307">MNKFIPLVVSSSSTSEDFFVRILPFSTRLNPRVPDPIIPAQDAPSTSHTEDLSSLQENGSSDVVVDQATVDNSTNASIDQMPIVEFIPPVASSSSTLEDFFVQLLPFSTRLNPRVPDPIIPAQDAPSTSHTEDFSSPQENGSSDVVVDQATVDNSTSASIDQMPINEVPDRSGDESTMVHKSTTVRSNLPKTKVVRPTVSKPAVVKPIVANHELRKPVGVRLLCASHTDQLHLGIATPLILHSL</sequence>
<keyword evidence="2" id="KW-1185">Reference proteome</keyword>
<reference evidence="2" key="1">
    <citation type="journal article" date="2022" name="Mol. Ecol. Resour.">
        <title>The genomes of chicory, endive, great burdock and yacon provide insights into Asteraceae palaeo-polyploidization history and plant inulin production.</title>
        <authorList>
            <person name="Fan W."/>
            <person name="Wang S."/>
            <person name="Wang H."/>
            <person name="Wang A."/>
            <person name="Jiang F."/>
            <person name="Liu H."/>
            <person name="Zhao H."/>
            <person name="Xu D."/>
            <person name="Zhang Y."/>
        </authorList>
    </citation>
    <scope>NUCLEOTIDE SEQUENCE [LARGE SCALE GENOMIC DNA]</scope>
    <source>
        <strain evidence="2">cv. Yunnan</strain>
    </source>
</reference>
<reference evidence="1 2" key="2">
    <citation type="journal article" date="2022" name="Mol. Ecol. Resour.">
        <title>The genomes of chicory, endive, great burdock and yacon provide insights into Asteraceae paleo-polyploidization history and plant inulin production.</title>
        <authorList>
            <person name="Fan W."/>
            <person name="Wang S."/>
            <person name="Wang H."/>
            <person name="Wang A."/>
            <person name="Jiang F."/>
            <person name="Liu H."/>
            <person name="Zhao H."/>
            <person name="Xu D."/>
            <person name="Zhang Y."/>
        </authorList>
    </citation>
    <scope>NUCLEOTIDE SEQUENCE [LARGE SCALE GENOMIC DNA]</scope>
    <source>
        <strain evidence="2">cv. Yunnan</strain>
        <tissue evidence="1">Leaves</tissue>
    </source>
</reference>
<name>A0ACB9J7D7_9ASTR</name>
<dbReference type="Proteomes" id="UP001056120">
    <property type="component" value="Linkage Group LG05"/>
</dbReference>
<evidence type="ECO:0000313" key="1">
    <source>
        <dbReference type="EMBL" id="KAI3815495.1"/>
    </source>
</evidence>
<comment type="caution">
    <text evidence="1">The sequence shown here is derived from an EMBL/GenBank/DDBJ whole genome shotgun (WGS) entry which is preliminary data.</text>
</comment>
<dbReference type="EMBL" id="CM042022">
    <property type="protein sequence ID" value="KAI3815495.1"/>
    <property type="molecule type" value="Genomic_DNA"/>
</dbReference>
<gene>
    <name evidence="1" type="ORF">L1987_15164</name>
</gene>
<protein>
    <submittedName>
        <fullName evidence="1">Uncharacterized protein</fullName>
    </submittedName>
</protein>
<organism evidence="1 2">
    <name type="scientific">Smallanthus sonchifolius</name>
    <dbReference type="NCBI Taxonomy" id="185202"/>
    <lineage>
        <taxon>Eukaryota</taxon>
        <taxon>Viridiplantae</taxon>
        <taxon>Streptophyta</taxon>
        <taxon>Embryophyta</taxon>
        <taxon>Tracheophyta</taxon>
        <taxon>Spermatophyta</taxon>
        <taxon>Magnoliopsida</taxon>
        <taxon>eudicotyledons</taxon>
        <taxon>Gunneridae</taxon>
        <taxon>Pentapetalae</taxon>
        <taxon>asterids</taxon>
        <taxon>campanulids</taxon>
        <taxon>Asterales</taxon>
        <taxon>Asteraceae</taxon>
        <taxon>Asteroideae</taxon>
        <taxon>Heliantheae alliance</taxon>
        <taxon>Millerieae</taxon>
        <taxon>Smallanthus</taxon>
    </lineage>
</organism>